<dbReference type="AlphaFoldDB" id="A0AAW0CGL7"/>
<feature type="compositionally biased region" description="Basic and acidic residues" evidence="1">
    <location>
        <begin position="192"/>
        <end position="201"/>
    </location>
</feature>
<accession>A0AAW0CGL7</accession>
<evidence type="ECO:0000256" key="1">
    <source>
        <dbReference type="SAM" id="MobiDB-lite"/>
    </source>
</evidence>
<evidence type="ECO:0000259" key="2">
    <source>
        <dbReference type="PROSITE" id="PS50853"/>
    </source>
</evidence>
<dbReference type="Proteomes" id="UP001362999">
    <property type="component" value="Unassembled WGS sequence"/>
</dbReference>
<feature type="compositionally biased region" description="Pro residues" evidence="1">
    <location>
        <begin position="210"/>
        <end position="221"/>
    </location>
</feature>
<feature type="domain" description="Fibronectin type-III" evidence="2">
    <location>
        <begin position="122"/>
        <end position="218"/>
    </location>
</feature>
<dbReference type="InterPro" id="IPR003961">
    <property type="entry name" value="FN3_dom"/>
</dbReference>
<comment type="caution">
    <text evidence="3">The sequence shown here is derived from an EMBL/GenBank/DDBJ whole genome shotgun (WGS) entry which is preliminary data.</text>
</comment>
<keyword evidence="4" id="KW-1185">Reference proteome</keyword>
<reference evidence="3 4" key="1">
    <citation type="journal article" date="2024" name="J Genomics">
        <title>Draft genome sequencing and assembly of Favolaschia claudopus CIRM-BRFM 2984 isolated from oak limbs.</title>
        <authorList>
            <person name="Navarro D."/>
            <person name="Drula E."/>
            <person name="Chaduli D."/>
            <person name="Cazenave R."/>
            <person name="Ahrendt S."/>
            <person name="Wang J."/>
            <person name="Lipzen A."/>
            <person name="Daum C."/>
            <person name="Barry K."/>
            <person name="Grigoriev I.V."/>
            <person name="Favel A."/>
            <person name="Rosso M.N."/>
            <person name="Martin F."/>
        </authorList>
    </citation>
    <scope>NUCLEOTIDE SEQUENCE [LARGE SCALE GENOMIC DNA]</scope>
    <source>
        <strain evidence="3 4">CIRM-BRFM 2984</strain>
    </source>
</reference>
<evidence type="ECO:0000313" key="4">
    <source>
        <dbReference type="Proteomes" id="UP001362999"/>
    </source>
</evidence>
<sequence length="233" mass="25722">MSTFLSLFCCCSHHRLPRDDDALDETSHLIPANLESSAPPVVFTDHHQEIQDRLVTIVRAKERKMVNVNSQIPFNLHNRTIIPNLSLSRSGSLSTGRYDHNTNAVASTFDAREPLTVQLRSPPTPLSSTEDVSQPNSRSLSVTRNPPDGDPPNPILNVRLVNRVPTNVPQRVGRPRYRAYGSPSSTEYSDVVEPRQTHSPKESVPAAAAVPPPTAHPPPDLKPLDELCLNWGD</sequence>
<gene>
    <name evidence="3" type="ORF">R3P38DRAFT_537802</name>
</gene>
<protein>
    <recommendedName>
        <fullName evidence="2">Fibronectin type-III domain-containing protein</fullName>
    </recommendedName>
</protein>
<name>A0AAW0CGL7_9AGAR</name>
<feature type="compositionally biased region" description="Polar residues" evidence="1">
    <location>
        <begin position="118"/>
        <end position="144"/>
    </location>
</feature>
<proteinExistence type="predicted"/>
<dbReference type="EMBL" id="JAWWNJ010000017">
    <property type="protein sequence ID" value="KAK7038124.1"/>
    <property type="molecule type" value="Genomic_DNA"/>
</dbReference>
<dbReference type="PROSITE" id="PS50853">
    <property type="entry name" value="FN3"/>
    <property type="match status" value="1"/>
</dbReference>
<evidence type="ECO:0000313" key="3">
    <source>
        <dbReference type="EMBL" id="KAK7038124.1"/>
    </source>
</evidence>
<organism evidence="3 4">
    <name type="scientific">Favolaschia claudopus</name>
    <dbReference type="NCBI Taxonomy" id="2862362"/>
    <lineage>
        <taxon>Eukaryota</taxon>
        <taxon>Fungi</taxon>
        <taxon>Dikarya</taxon>
        <taxon>Basidiomycota</taxon>
        <taxon>Agaricomycotina</taxon>
        <taxon>Agaricomycetes</taxon>
        <taxon>Agaricomycetidae</taxon>
        <taxon>Agaricales</taxon>
        <taxon>Marasmiineae</taxon>
        <taxon>Mycenaceae</taxon>
        <taxon>Favolaschia</taxon>
    </lineage>
</organism>
<feature type="region of interest" description="Disordered" evidence="1">
    <location>
        <begin position="113"/>
        <end position="224"/>
    </location>
</feature>